<proteinExistence type="predicted"/>
<feature type="transmembrane region" description="Helical" evidence="1">
    <location>
        <begin position="39"/>
        <end position="59"/>
    </location>
</feature>
<dbReference type="Proteomes" id="UP000799441">
    <property type="component" value="Unassembled WGS sequence"/>
</dbReference>
<dbReference type="EMBL" id="MU003784">
    <property type="protein sequence ID" value="KAF2722175.1"/>
    <property type="molecule type" value="Genomic_DNA"/>
</dbReference>
<keyword evidence="1" id="KW-0812">Transmembrane</keyword>
<protein>
    <submittedName>
        <fullName evidence="2">Uncharacterized protein</fullName>
    </submittedName>
</protein>
<keyword evidence="3" id="KW-1185">Reference proteome</keyword>
<sequence length="73" mass="8488">MELASTISKIRDKALFHIVAFITYTHHFFMVSRQAAKRFLALISNVVEVVSFTWTLSAYTRLETSEDNRSENF</sequence>
<evidence type="ECO:0000256" key="1">
    <source>
        <dbReference type="SAM" id="Phobius"/>
    </source>
</evidence>
<organism evidence="2 3">
    <name type="scientific">Polychaeton citri CBS 116435</name>
    <dbReference type="NCBI Taxonomy" id="1314669"/>
    <lineage>
        <taxon>Eukaryota</taxon>
        <taxon>Fungi</taxon>
        <taxon>Dikarya</taxon>
        <taxon>Ascomycota</taxon>
        <taxon>Pezizomycotina</taxon>
        <taxon>Dothideomycetes</taxon>
        <taxon>Dothideomycetidae</taxon>
        <taxon>Capnodiales</taxon>
        <taxon>Capnodiaceae</taxon>
        <taxon>Polychaeton</taxon>
    </lineage>
</organism>
<dbReference type="AlphaFoldDB" id="A0A9P4URL4"/>
<accession>A0A9P4URL4</accession>
<reference evidence="2" key="1">
    <citation type="journal article" date="2020" name="Stud. Mycol.">
        <title>101 Dothideomycetes genomes: a test case for predicting lifestyles and emergence of pathogens.</title>
        <authorList>
            <person name="Haridas S."/>
            <person name="Albert R."/>
            <person name="Binder M."/>
            <person name="Bloem J."/>
            <person name="Labutti K."/>
            <person name="Salamov A."/>
            <person name="Andreopoulos B."/>
            <person name="Baker S."/>
            <person name="Barry K."/>
            <person name="Bills G."/>
            <person name="Bluhm B."/>
            <person name="Cannon C."/>
            <person name="Castanera R."/>
            <person name="Culley D."/>
            <person name="Daum C."/>
            <person name="Ezra D."/>
            <person name="Gonzalez J."/>
            <person name="Henrissat B."/>
            <person name="Kuo A."/>
            <person name="Liang C."/>
            <person name="Lipzen A."/>
            <person name="Lutzoni F."/>
            <person name="Magnuson J."/>
            <person name="Mondo S."/>
            <person name="Nolan M."/>
            <person name="Ohm R."/>
            <person name="Pangilinan J."/>
            <person name="Park H.-J."/>
            <person name="Ramirez L."/>
            <person name="Alfaro M."/>
            <person name="Sun H."/>
            <person name="Tritt A."/>
            <person name="Yoshinaga Y."/>
            <person name="Zwiers L.-H."/>
            <person name="Turgeon B."/>
            <person name="Goodwin S."/>
            <person name="Spatafora J."/>
            <person name="Crous P."/>
            <person name="Grigoriev I."/>
        </authorList>
    </citation>
    <scope>NUCLEOTIDE SEQUENCE</scope>
    <source>
        <strain evidence="2">CBS 116435</strain>
    </source>
</reference>
<keyword evidence="1" id="KW-0472">Membrane</keyword>
<keyword evidence="1" id="KW-1133">Transmembrane helix</keyword>
<name>A0A9P4URL4_9PEZI</name>
<feature type="transmembrane region" description="Helical" evidence="1">
    <location>
        <begin position="14"/>
        <end position="32"/>
    </location>
</feature>
<evidence type="ECO:0000313" key="2">
    <source>
        <dbReference type="EMBL" id="KAF2722175.1"/>
    </source>
</evidence>
<evidence type="ECO:0000313" key="3">
    <source>
        <dbReference type="Proteomes" id="UP000799441"/>
    </source>
</evidence>
<gene>
    <name evidence="2" type="ORF">K431DRAFT_57165</name>
</gene>
<comment type="caution">
    <text evidence="2">The sequence shown here is derived from an EMBL/GenBank/DDBJ whole genome shotgun (WGS) entry which is preliminary data.</text>
</comment>